<sequence length="236" mass="26216">MGESGIKQRNAAQEFVNDASRATDEEKNTMKVTEEDASDNESESSMSEGDSGIEDDLDVASSDKSESGDEEDDDERTDDEFPLKKKKKVNGDGADLFASAFNAIIGSKLKAYDRNDPILARNKSTLKKMESDKLERKAKRELLAEKKQLQDKVRIRNLLPSASEPEKVREVIEKEKKLKKVAQKGVVKLFNAVLATQVKTKEEISKAKVPSGKQDEMMNELSKSKFLDLVKAAGNT</sequence>
<feature type="compositionally biased region" description="Acidic residues" evidence="2">
    <location>
        <begin position="68"/>
        <end position="80"/>
    </location>
</feature>
<dbReference type="PANTHER" id="PTHR13245:SF14">
    <property type="entry name" value="RRP15-LIKE PROTEIN"/>
    <property type="match status" value="1"/>
</dbReference>
<dbReference type="VEuPathDB" id="FungiDB:CJJ07_004505"/>
<evidence type="ECO:0000313" key="4">
    <source>
        <dbReference type="Proteomes" id="UP000037122"/>
    </source>
</evidence>
<dbReference type="GO" id="GO:0000460">
    <property type="term" value="P:maturation of 5.8S rRNA"/>
    <property type="evidence" value="ECO:0007669"/>
    <property type="project" value="TreeGrafter"/>
</dbReference>
<evidence type="ECO:0000256" key="1">
    <source>
        <dbReference type="ARBA" id="ARBA00007462"/>
    </source>
</evidence>
<accession>A0A0L0NW86</accession>
<dbReference type="VEuPathDB" id="FungiDB:CJI96_0000865"/>
<protein>
    <recommendedName>
        <fullName evidence="5">Rrp15p-domain-containing protein</fullName>
    </recommendedName>
</protein>
<feature type="compositionally biased region" description="Basic and acidic residues" evidence="2">
    <location>
        <begin position="21"/>
        <end position="34"/>
    </location>
</feature>
<gene>
    <name evidence="3" type="ORF">QG37_05171</name>
</gene>
<dbReference type="AlphaFoldDB" id="A0A0L0NW86"/>
<name>A0A0L0NW86_CANAR</name>
<dbReference type="PANTHER" id="PTHR13245">
    <property type="entry name" value="RRP15-LIKE PROTEIN"/>
    <property type="match status" value="1"/>
</dbReference>
<reference evidence="4" key="1">
    <citation type="journal article" date="2015" name="BMC Genomics">
        <title>Draft genome of a commonly misdiagnosed multidrug resistant pathogen Candida auris.</title>
        <authorList>
            <person name="Chatterjee S."/>
            <person name="Alampalli S.V."/>
            <person name="Nageshan R.K."/>
            <person name="Chettiar S.T."/>
            <person name="Joshi S."/>
            <person name="Tatu U.S."/>
        </authorList>
    </citation>
    <scope>NUCLEOTIDE SEQUENCE [LARGE SCALE GENOMIC DNA]</scope>
    <source>
        <strain evidence="4">6684</strain>
    </source>
</reference>
<dbReference type="VEuPathDB" id="FungiDB:CJI97_003107"/>
<evidence type="ECO:0008006" key="5">
    <source>
        <dbReference type="Google" id="ProtNLM"/>
    </source>
</evidence>
<dbReference type="GO" id="GO:0030687">
    <property type="term" value="C:preribosome, large subunit precursor"/>
    <property type="evidence" value="ECO:0007669"/>
    <property type="project" value="TreeGrafter"/>
</dbReference>
<dbReference type="VEuPathDB" id="FungiDB:B9J08_003035"/>
<evidence type="ECO:0000313" key="3">
    <source>
        <dbReference type="EMBL" id="KND97945.1"/>
    </source>
</evidence>
<dbReference type="VEuPathDB" id="FungiDB:QG37_05171"/>
<comment type="similarity">
    <text evidence="1">Belongs to the RRP15 family.</text>
</comment>
<dbReference type="VEuPathDB" id="FungiDB:CJJ09_001070"/>
<evidence type="ECO:0000256" key="2">
    <source>
        <dbReference type="SAM" id="MobiDB-lite"/>
    </source>
</evidence>
<feature type="region of interest" description="Disordered" evidence="2">
    <location>
        <begin position="1"/>
        <end position="88"/>
    </location>
</feature>
<dbReference type="Pfam" id="PF07890">
    <property type="entry name" value="Rrp15p"/>
    <property type="match status" value="1"/>
</dbReference>
<proteinExistence type="inferred from homology"/>
<comment type="caution">
    <text evidence="3">The sequence shown here is derived from an EMBL/GenBank/DDBJ whole genome shotgun (WGS) entry which is preliminary data.</text>
</comment>
<organism evidence="3 4">
    <name type="scientific">Candidozyma auris</name>
    <name type="common">Yeast</name>
    <name type="synonym">Candida auris</name>
    <dbReference type="NCBI Taxonomy" id="498019"/>
    <lineage>
        <taxon>Eukaryota</taxon>
        <taxon>Fungi</taxon>
        <taxon>Dikarya</taxon>
        <taxon>Ascomycota</taxon>
        <taxon>Saccharomycotina</taxon>
        <taxon>Pichiomycetes</taxon>
        <taxon>Metschnikowiaceae</taxon>
        <taxon>Candidozyma</taxon>
    </lineage>
</organism>
<dbReference type="Proteomes" id="UP000037122">
    <property type="component" value="Unassembled WGS sequence"/>
</dbReference>
<dbReference type="GO" id="GO:0000470">
    <property type="term" value="P:maturation of LSU-rRNA"/>
    <property type="evidence" value="ECO:0007669"/>
    <property type="project" value="TreeGrafter"/>
</dbReference>
<dbReference type="InterPro" id="IPR012459">
    <property type="entry name" value="Rrp15"/>
</dbReference>
<dbReference type="EMBL" id="LGST01000037">
    <property type="protein sequence ID" value="KND97945.1"/>
    <property type="molecule type" value="Genomic_DNA"/>
</dbReference>